<evidence type="ECO:0000313" key="2">
    <source>
        <dbReference type="Proteomes" id="UP000824881"/>
    </source>
</evidence>
<gene>
    <name evidence="1" type="ORF">CCMSSC00406_0007668</name>
</gene>
<organism evidence="1 2">
    <name type="scientific">Pleurotus cornucopiae</name>
    <name type="common">Cornucopia mushroom</name>
    <dbReference type="NCBI Taxonomy" id="5321"/>
    <lineage>
        <taxon>Eukaryota</taxon>
        <taxon>Fungi</taxon>
        <taxon>Dikarya</taxon>
        <taxon>Basidiomycota</taxon>
        <taxon>Agaricomycotina</taxon>
        <taxon>Agaricomycetes</taxon>
        <taxon>Agaricomycetidae</taxon>
        <taxon>Agaricales</taxon>
        <taxon>Pleurotineae</taxon>
        <taxon>Pleurotaceae</taxon>
        <taxon>Pleurotus</taxon>
    </lineage>
</organism>
<proteinExistence type="predicted"/>
<protein>
    <submittedName>
        <fullName evidence="1">Uncharacterized protein</fullName>
    </submittedName>
</protein>
<name>A0ACB7J386_PLECO</name>
<sequence length="464" mass="50486">MPQENMFNRTFHYARGHVLGGNLLTWNRGSNDVWDNWANLTEDQGWSWASIEKYYLRTSRLVAPADHHNTSGQVNPAVHGNGPVQVSLAGFPSELDARVINTSTQVGGRFRFNEDINAGDSVGFGFLQASIATDRRSSAATAYLKPVETRSNLDIIIHTQATRLIQTGYRKGTPEFKMVEISNGPKSPRFLVRAKFEVILATGVVGTPQLLQLSGIGPKKALHALGIHSIVDLADVGQRLADHPLLPNYFTVHSNATFDIVLRDQSVFGALLEQWNTTGTGLFVNSPSNTLGFLRLPPDSTIFENHTDPSSGPLSAHTEILFVQDGFAQFGDIPQPPTGNFLTLLTAVVSPASKGSIFIASADPFEKPLINPAIYSDKFDLLAMVQVMKDSQEFIQSPAWTGFVSATFGALSGVTTDEAMMNHARNFTVTVNHPVGTASMSPKNAKWGVVDSDLLKSRNVTLNP</sequence>
<reference evidence="1 2" key="1">
    <citation type="journal article" date="2021" name="Appl. Environ. Microbiol.">
        <title>Genetic linkage and physical mapping for an oyster mushroom Pleurotus cornucopiae and QTL analysis for the trait cap color.</title>
        <authorList>
            <person name="Zhang Y."/>
            <person name="Gao W."/>
            <person name="Sonnenberg A."/>
            <person name="Chen Q."/>
            <person name="Zhang J."/>
            <person name="Huang C."/>
        </authorList>
    </citation>
    <scope>NUCLEOTIDE SEQUENCE [LARGE SCALE GENOMIC DNA]</scope>
    <source>
        <strain evidence="1">CCMSSC00406</strain>
    </source>
</reference>
<dbReference type="Proteomes" id="UP000824881">
    <property type="component" value="Unassembled WGS sequence"/>
</dbReference>
<accession>A0ACB7J386</accession>
<evidence type="ECO:0000313" key="1">
    <source>
        <dbReference type="EMBL" id="KAG9224475.1"/>
    </source>
</evidence>
<keyword evidence="2" id="KW-1185">Reference proteome</keyword>
<dbReference type="EMBL" id="WQMT02000003">
    <property type="protein sequence ID" value="KAG9224475.1"/>
    <property type="molecule type" value="Genomic_DNA"/>
</dbReference>
<comment type="caution">
    <text evidence="1">The sequence shown here is derived from an EMBL/GenBank/DDBJ whole genome shotgun (WGS) entry which is preliminary data.</text>
</comment>